<evidence type="ECO:0000256" key="1">
    <source>
        <dbReference type="SAM" id="MobiDB-lite"/>
    </source>
</evidence>
<dbReference type="Proteomes" id="UP001054821">
    <property type="component" value="Chromosome 8"/>
</dbReference>
<feature type="compositionally biased region" description="Basic and acidic residues" evidence="1">
    <location>
        <begin position="38"/>
        <end position="47"/>
    </location>
</feature>
<evidence type="ECO:0000313" key="3">
    <source>
        <dbReference type="Proteomes" id="UP001054821"/>
    </source>
</evidence>
<dbReference type="AlphaFoldDB" id="A0AAD4UTV5"/>
<organism evidence="2 3">
    <name type="scientific">Prunus dulcis</name>
    <name type="common">Almond</name>
    <name type="synonym">Amygdalus dulcis</name>
    <dbReference type="NCBI Taxonomy" id="3755"/>
    <lineage>
        <taxon>Eukaryota</taxon>
        <taxon>Viridiplantae</taxon>
        <taxon>Streptophyta</taxon>
        <taxon>Embryophyta</taxon>
        <taxon>Tracheophyta</taxon>
        <taxon>Spermatophyta</taxon>
        <taxon>Magnoliopsida</taxon>
        <taxon>eudicotyledons</taxon>
        <taxon>Gunneridae</taxon>
        <taxon>Pentapetalae</taxon>
        <taxon>rosids</taxon>
        <taxon>fabids</taxon>
        <taxon>Rosales</taxon>
        <taxon>Rosaceae</taxon>
        <taxon>Amygdaloideae</taxon>
        <taxon>Amygdaleae</taxon>
        <taxon>Prunus</taxon>
    </lineage>
</organism>
<protein>
    <submittedName>
        <fullName evidence="2">Uncharacterized protein</fullName>
    </submittedName>
</protein>
<feature type="compositionally biased region" description="Basic and acidic residues" evidence="1">
    <location>
        <begin position="53"/>
        <end position="62"/>
    </location>
</feature>
<reference evidence="2 3" key="1">
    <citation type="journal article" date="2022" name="G3 (Bethesda)">
        <title>Whole-genome sequence and methylome profiling of the almond [Prunus dulcis (Mill.) D.A. Webb] cultivar 'Nonpareil'.</title>
        <authorList>
            <person name="D'Amico-Willman K.M."/>
            <person name="Ouma W.Z."/>
            <person name="Meulia T."/>
            <person name="Sideli G.M."/>
            <person name="Gradziel T.M."/>
            <person name="Fresnedo-Ramirez J."/>
        </authorList>
    </citation>
    <scope>NUCLEOTIDE SEQUENCE [LARGE SCALE GENOMIC DNA]</scope>
    <source>
        <strain evidence="2">Clone GOH B32 T37-40</strain>
    </source>
</reference>
<comment type="caution">
    <text evidence="2">The sequence shown here is derived from an EMBL/GenBank/DDBJ whole genome shotgun (WGS) entry which is preliminary data.</text>
</comment>
<accession>A0AAD4UTV5</accession>
<keyword evidence="3" id="KW-1185">Reference proteome</keyword>
<feature type="region of interest" description="Disordered" evidence="1">
    <location>
        <begin position="25"/>
        <end position="65"/>
    </location>
</feature>
<name>A0AAD4UTV5_PRUDU</name>
<dbReference type="EMBL" id="JAJFAZ020000008">
    <property type="protein sequence ID" value="KAI5312704.1"/>
    <property type="molecule type" value="Genomic_DNA"/>
</dbReference>
<proteinExistence type="predicted"/>
<sequence length="193" mass="21918">MNNTFFRSAIHYSFNVASSYSEDIAEGKGSRFQTESNRSSRGERDNEATESNRSNRGERDNEATEINGCGADFNLKVEPQIWNWTLAKARLATSIVGHHHKATVLTCHLRCRLPPQSHDTFIVDLHCEMDTIAILVCYNGKWVTSKKMCTYEGGDSKDIIVSRNITFSELLEPVDKIVNRQALFKLLNFNILE</sequence>
<gene>
    <name evidence="2" type="ORF">L3X38_041878</name>
</gene>
<evidence type="ECO:0000313" key="2">
    <source>
        <dbReference type="EMBL" id="KAI5312704.1"/>
    </source>
</evidence>